<evidence type="ECO:0000313" key="1">
    <source>
        <dbReference type="EMBL" id="KAJ8336958.1"/>
    </source>
</evidence>
<gene>
    <name evidence="1" type="ORF">SKAU_G00381780</name>
</gene>
<name>A0A9Q1ICQ0_SYNKA</name>
<dbReference type="EMBL" id="JAINUF010000019">
    <property type="protein sequence ID" value="KAJ8336958.1"/>
    <property type="molecule type" value="Genomic_DNA"/>
</dbReference>
<protein>
    <submittedName>
        <fullName evidence="1">Uncharacterized protein</fullName>
    </submittedName>
</protein>
<evidence type="ECO:0000313" key="2">
    <source>
        <dbReference type="Proteomes" id="UP001152622"/>
    </source>
</evidence>
<organism evidence="1 2">
    <name type="scientific">Synaphobranchus kaupii</name>
    <name type="common">Kaup's arrowtooth eel</name>
    <dbReference type="NCBI Taxonomy" id="118154"/>
    <lineage>
        <taxon>Eukaryota</taxon>
        <taxon>Metazoa</taxon>
        <taxon>Chordata</taxon>
        <taxon>Craniata</taxon>
        <taxon>Vertebrata</taxon>
        <taxon>Euteleostomi</taxon>
        <taxon>Actinopterygii</taxon>
        <taxon>Neopterygii</taxon>
        <taxon>Teleostei</taxon>
        <taxon>Anguilliformes</taxon>
        <taxon>Synaphobranchidae</taxon>
        <taxon>Synaphobranchus</taxon>
    </lineage>
</organism>
<comment type="caution">
    <text evidence="1">The sequence shown here is derived from an EMBL/GenBank/DDBJ whole genome shotgun (WGS) entry which is preliminary data.</text>
</comment>
<proteinExistence type="predicted"/>
<sequence length="98" mass="10902">MRRVSVTVERTEHSLLISSKHSQIESGCMHYILDRSEPEKQATSNCSVAIVGRTTSGERKVQMSGSDLTSSSHPHLIPMVLFHKPAWAIPKAAHSFIY</sequence>
<dbReference type="Proteomes" id="UP001152622">
    <property type="component" value="Chromosome 19"/>
</dbReference>
<accession>A0A9Q1ICQ0</accession>
<reference evidence="1" key="1">
    <citation type="journal article" date="2023" name="Science">
        <title>Genome structures resolve the early diversification of teleost fishes.</title>
        <authorList>
            <person name="Parey E."/>
            <person name="Louis A."/>
            <person name="Montfort J."/>
            <person name="Bouchez O."/>
            <person name="Roques C."/>
            <person name="Iampietro C."/>
            <person name="Lluch J."/>
            <person name="Castinel A."/>
            <person name="Donnadieu C."/>
            <person name="Desvignes T."/>
            <person name="Floi Bucao C."/>
            <person name="Jouanno E."/>
            <person name="Wen M."/>
            <person name="Mejri S."/>
            <person name="Dirks R."/>
            <person name="Jansen H."/>
            <person name="Henkel C."/>
            <person name="Chen W.J."/>
            <person name="Zahm M."/>
            <person name="Cabau C."/>
            <person name="Klopp C."/>
            <person name="Thompson A.W."/>
            <person name="Robinson-Rechavi M."/>
            <person name="Braasch I."/>
            <person name="Lecointre G."/>
            <person name="Bobe J."/>
            <person name="Postlethwait J.H."/>
            <person name="Berthelot C."/>
            <person name="Roest Crollius H."/>
            <person name="Guiguen Y."/>
        </authorList>
    </citation>
    <scope>NUCLEOTIDE SEQUENCE</scope>
    <source>
        <strain evidence="1">WJC10195</strain>
    </source>
</reference>
<dbReference type="AlphaFoldDB" id="A0A9Q1ICQ0"/>
<keyword evidence="2" id="KW-1185">Reference proteome</keyword>